<keyword evidence="4" id="KW-0532">Neurotransmitter transport</keyword>
<dbReference type="Proteomes" id="UP000218231">
    <property type="component" value="Unassembled WGS sequence"/>
</dbReference>
<proteinExistence type="inferred from homology"/>
<dbReference type="GO" id="GO:0031201">
    <property type="term" value="C:SNARE complex"/>
    <property type="evidence" value="ECO:0007669"/>
    <property type="project" value="TreeGrafter"/>
</dbReference>
<dbReference type="PANTHER" id="PTHR16705:SF4">
    <property type="entry name" value="COMPLEXIN"/>
    <property type="match status" value="1"/>
</dbReference>
<name>A0A2A2LPW0_9BILA</name>
<evidence type="ECO:0000256" key="1">
    <source>
        <dbReference type="ARBA" id="ARBA00005396"/>
    </source>
</evidence>
<evidence type="ECO:0000256" key="2">
    <source>
        <dbReference type="ARBA" id="ARBA00022448"/>
    </source>
</evidence>
<evidence type="ECO:0000313" key="8">
    <source>
        <dbReference type="Proteomes" id="UP000218231"/>
    </source>
</evidence>
<evidence type="ECO:0000313" key="7">
    <source>
        <dbReference type="EMBL" id="PAV88200.1"/>
    </source>
</evidence>
<evidence type="ECO:0000256" key="6">
    <source>
        <dbReference type="SAM" id="MobiDB-lite"/>
    </source>
</evidence>
<keyword evidence="3" id="KW-0268">Exocytosis</keyword>
<dbReference type="STRING" id="2018661.A0A2A2LPW0"/>
<keyword evidence="2" id="KW-0813">Transport</keyword>
<gene>
    <name evidence="7" type="ORF">WR25_05224</name>
</gene>
<dbReference type="SUPFAM" id="SSF58038">
    <property type="entry name" value="SNARE fusion complex"/>
    <property type="match status" value="1"/>
</dbReference>
<dbReference type="CDD" id="cd22808">
    <property type="entry name" value="Complexin_NTD_CPLX_I_II"/>
    <property type="match status" value="1"/>
</dbReference>
<dbReference type="EMBL" id="LIAE01006529">
    <property type="protein sequence ID" value="PAV88200.1"/>
    <property type="molecule type" value="Genomic_DNA"/>
</dbReference>
<comment type="caution">
    <text evidence="7">The sequence shown here is derived from an EMBL/GenBank/DDBJ whole genome shotgun (WGS) entry which is preliminary data.</text>
</comment>
<evidence type="ECO:0000256" key="4">
    <source>
        <dbReference type="ARBA" id="ARBA00022775"/>
    </source>
</evidence>
<organism evidence="7 8">
    <name type="scientific">Diploscapter pachys</name>
    <dbReference type="NCBI Taxonomy" id="2018661"/>
    <lineage>
        <taxon>Eukaryota</taxon>
        <taxon>Metazoa</taxon>
        <taxon>Ecdysozoa</taxon>
        <taxon>Nematoda</taxon>
        <taxon>Chromadorea</taxon>
        <taxon>Rhabditida</taxon>
        <taxon>Rhabditina</taxon>
        <taxon>Rhabditomorpha</taxon>
        <taxon>Rhabditoidea</taxon>
        <taxon>Rhabditidae</taxon>
        <taxon>Diploscapter</taxon>
    </lineage>
</organism>
<comment type="function">
    <text evidence="5">Positively regulates a late step in synaptic vesicle exocytosis.</text>
</comment>
<feature type="region of interest" description="Disordered" evidence="6">
    <location>
        <begin position="28"/>
        <end position="47"/>
    </location>
</feature>
<evidence type="ECO:0008006" key="9">
    <source>
        <dbReference type="Google" id="ProtNLM"/>
    </source>
</evidence>
<sequence length="153" mass="16882">MAASPGIALTGLAFNTQVTQLFKGGLEKLAGDNESGSERSEAVDPELAAARLEQELRRKEKHRKMEAQRERVRDEIRAKYNIKKKDDSIDSCIEGRIAGNRKTPEQVAAELIQQEEDEGVLEQLGIAEPLERAKSAVASAFETAKSFLPFGQK</sequence>
<keyword evidence="8" id="KW-1185">Reference proteome</keyword>
<accession>A0A2A2LPW0</accession>
<reference evidence="7 8" key="1">
    <citation type="journal article" date="2017" name="Curr. Biol.">
        <title>Genome architecture and evolution of a unichromosomal asexual nematode.</title>
        <authorList>
            <person name="Fradin H."/>
            <person name="Zegar C."/>
            <person name="Gutwein M."/>
            <person name="Lucas J."/>
            <person name="Kovtun M."/>
            <person name="Corcoran D."/>
            <person name="Baugh L.R."/>
            <person name="Kiontke K."/>
            <person name="Gunsalus K."/>
            <person name="Fitch D.H."/>
            <person name="Piano F."/>
        </authorList>
    </citation>
    <scope>NUCLEOTIDE SEQUENCE [LARGE SCALE GENOMIC DNA]</scope>
    <source>
        <strain evidence="7">PF1309</strain>
    </source>
</reference>
<dbReference type="PANTHER" id="PTHR16705">
    <property type="entry name" value="COMPLEXIN"/>
    <property type="match status" value="1"/>
</dbReference>
<dbReference type="Pfam" id="PF05835">
    <property type="entry name" value="Synaphin"/>
    <property type="match status" value="1"/>
</dbReference>
<evidence type="ECO:0000256" key="3">
    <source>
        <dbReference type="ARBA" id="ARBA00022483"/>
    </source>
</evidence>
<dbReference type="AlphaFoldDB" id="A0A2A2LPW0"/>
<dbReference type="GO" id="GO:0019905">
    <property type="term" value="F:syntaxin binding"/>
    <property type="evidence" value="ECO:0007669"/>
    <property type="project" value="InterPro"/>
</dbReference>
<comment type="similarity">
    <text evidence="1">Belongs to the complexin/synaphin family.</text>
</comment>
<dbReference type="GO" id="GO:0046928">
    <property type="term" value="P:regulation of neurotransmitter secretion"/>
    <property type="evidence" value="ECO:0007669"/>
    <property type="project" value="TreeGrafter"/>
</dbReference>
<dbReference type="Gene3D" id="1.20.5.580">
    <property type="entry name" value="Single Helix bin"/>
    <property type="match status" value="1"/>
</dbReference>
<dbReference type="OrthoDB" id="6229630at2759"/>
<evidence type="ECO:0000256" key="5">
    <source>
        <dbReference type="ARBA" id="ARBA00037297"/>
    </source>
</evidence>
<feature type="compositionally biased region" description="Basic and acidic residues" evidence="6">
    <location>
        <begin position="28"/>
        <end position="42"/>
    </location>
</feature>
<dbReference type="GO" id="GO:0016079">
    <property type="term" value="P:synaptic vesicle exocytosis"/>
    <property type="evidence" value="ECO:0007669"/>
    <property type="project" value="TreeGrafter"/>
</dbReference>
<dbReference type="GO" id="GO:0043195">
    <property type="term" value="C:terminal bouton"/>
    <property type="evidence" value="ECO:0007669"/>
    <property type="project" value="TreeGrafter"/>
</dbReference>
<dbReference type="InterPro" id="IPR008849">
    <property type="entry name" value="Synaphin"/>
</dbReference>
<protein>
    <recommendedName>
        <fullName evidence="9">Complexin</fullName>
    </recommendedName>
</protein>